<accession>A0AAD5USW7</accession>
<evidence type="ECO:0000313" key="3">
    <source>
        <dbReference type="Proteomes" id="UP001212997"/>
    </source>
</evidence>
<gene>
    <name evidence="2" type="ORF">NLI96_g10813</name>
</gene>
<sequence length="493" mass="53119">MLSSLGFDPKNASRAARTNSNSKYLLEVPRGFSVHVFKNPPPLGYTPSGKPDTTNHSRVPPNSGWAPPPGYPSRADGQRKHSFSVPHDVRNASAVFAHPFEPQRTKSSRPYGIFPSGIPDTYIYEPSVASDILSRSESSSSSDSDLTESVVSLSIEVSSTRASSSTETLNSTLGPAVPERRADVIPQRSSPPTTGPISARPSTSTDLTRTRSQSPTSGRKSSPTSRSSPPSVPRRATVETVSDDDSDTVVSEGGQVDRLVPDISGNRIPLSISATIPGTSPPIPAPIATRSPDERLPAHPRVREAIAISRGNSRHASTSPVEYREISGSPPYGDPPLRTPPGLVGVSETTAALGGLTRRSPPHHHSAPVHAGIVSETIVVGGTRRCVRWTENLVCPSPLPRTQRRKGWFNRRGDQLWTNDGKYMSPEAGHEYPADLSGYPEPSAGWMNEEGTRIDMEHRLIPKAPLRSALKRPTVSTHFTDTFHPTIITPIRA</sequence>
<organism evidence="2 3">
    <name type="scientific">Meripilus lineatus</name>
    <dbReference type="NCBI Taxonomy" id="2056292"/>
    <lineage>
        <taxon>Eukaryota</taxon>
        <taxon>Fungi</taxon>
        <taxon>Dikarya</taxon>
        <taxon>Basidiomycota</taxon>
        <taxon>Agaricomycotina</taxon>
        <taxon>Agaricomycetes</taxon>
        <taxon>Polyporales</taxon>
        <taxon>Meripilaceae</taxon>
        <taxon>Meripilus</taxon>
    </lineage>
</organism>
<dbReference type="AlphaFoldDB" id="A0AAD5USW7"/>
<dbReference type="EMBL" id="JANAWD010000652">
    <property type="protein sequence ID" value="KAJ3476927.1"/>
    <property type="molecule type" value="Genomic_DNA"/>
</dbReference>
<evidence type="ECO:0000313" key="2">
    <source>
        <dbReference type="EMBL" id="KAJ3476927.1"/>
    </source>
</evidence>
<protein>
    <submittedName>
        <fullName evidence="2">Uncharacterized protein</fullName>
    </submittedName>
</protein>
<feature type="region of interest" description="Disordered" evidence="1">
    <location>
        <begin position="37"/>
        <end position="81"/>
    </location>
</feature>
<dbReference type="Proteomes" id="UP001212997">
    <property type="component" value="Unassembled WGS sequence"/>
</dbReference>
<comment type="caution">
    <text evidence="2">The sequence shown here is derived from an EMBL/GenBank/DDBJ whole genome shotgun (WGS) entry which is preliminary data.</text>
</comment>
<feature type="compositionally biased region" description="Low complexity" evidence="1">
    <location>
        <begin position="214"/>
        <end position="240"/>
    </location>
</feature>
<feature type="compositionally biased region" description="Polar residues" evidence="1">
    <location>
        <begin position="187"/>
        <end position="213"/>
    </location>
</feature>
<feature type="compositionally biased region" description="Polar residues" evidence="1">
    <location>
        <begin position="311"/>
        <end position="320"/>
    </location>
</feature>
<keyword evidence="3" id="KW-1185">Reference proteome</keyword>
<reference evidence="2" key="1">
    <citation type="submission" date="2022-07" db="EMBL/GenBank/DDBJ databases">
        <title>Genome Sequence of Physisporinus lineatus.</title>
        <authorList>
            <person name="Buettner E."/>
        </authorList>
    </citation>
    <scope>NUCLEOTIDE SEQUENCE</scope>
    <source>
        <strain evidence="2">VT162</strain>
    </source>
</reference>
<evidence type="ECO:0000256" key="1">
    <source>
        <dbReference type="SAM" id="MobiDB-lite"/>
    </source>
</evidence>
<feature type="compositionally biased region" description="Polar residues" evidence="1">
    <location>
        <begin position="161"/>
        <end position="173"/>
    </location>
</feature>
<feature type="region of interest" description="Disordered" evidence="1">
    <location>
        <begin position="1"/>
        <end position="23"/>
    </location>
</feature>
<feature type="region of interest" description="Disordered" evidence="1">
    <location>
        <begin position="157"/>
        <end position="294"/>
    </location>
</feature>
<feature type="region of interest" description="Disordered" evidence="1">
    <location>
        <begin position="311"/>
        <end position="334"/>
    </location>
</feature>
<name>A0AAD5USW7_9APHY</name>
<proteinExistence type="predicted"/>